<dbReference type="InterPro" id="IPR036873">
    <property type="entry name" value="Rhodanese-like_dom_sf"/>
</dbReference>
<dbReference type="STRING" id="560819.SAMN05428998_14113"/>
<protein>
    <submittedName>
        <fullName evidence="3">PQQ-dependent catabolism-associated CXXCW motif protein</fullName>
    </submittedName>
</protein>
<dbReference type="CDD" id="cd00158">
    <property type="entry name" value="RHOD"/>
    <property type="match status" value="1"/>
</dbReference>
<dbReference type="AlphaFoldDB" id="A0A1Y6CPN7"/>
<dbReference type="SUPFAM" id="SSF52821">
    <property type="entry name" value="Rhodanese/Cell cycle control phosphatase"/>
    <property type="match status" value="1"/>
</dbReference>
<proteinExistence type="predicted"/>
<evidence type="ECO:0000313" key="3">
    <source>
        <dbReference type="EMBL" id="SMF80221.1"/>
    </source>
</evidence>
<dbReference type="EMBL" id="FWZX01000041">
    <property type="protein sequence ID" value="SMF80221.1"/>
    <property type="molecule type" value="Genomic_DNA"/>
</dbReference>
<dbReference type="PROSITE" id="PS50206">
    <property type="entry name" value="RHODANESE_3"/>
    <property type="match status" value="1"/>
</dbReference>
<dbReference type="Proteomes" id="UP000192917">
    <property type="component" value="Unassembled WGS sequence"/>
</dbReference>
<feature type="chain" id="PRO_5012486821" evidence="1">
    <location>
        <begin position="26"/>
        <end position="187"/>
    </location>
</feature>
<evidence type="ECO:0000313" key="4">
    <source>
        <dbReference type="Proteomes" id="UP000192917"/>
    </source>
</evidence>
<keyword evidence="1" id="KW-0732">Signal</keyword>
<accession>A0A1Y6CPN7</accession>
<gene>
    <name evidence="3" type="ORF">SAMN05428998_14113</name>
</gene>
<feature type="signal peptide" evidence="1">
    <location>
        <begin position="1"/>
        <end position="25"/>
    </location>
</feature>
<organism evidence="3 4">
    <name type="scientific">Tistlia consotensis USBA 355</name>
    <dbReference type="NCBI Taxonomy" id="560819"/>
    <lineage>
        <taxon>Bacteria</taxon>
        <taxon>Pseudomonadati</taxon>
        <taxon>Pseudomonadota</taxon>
        <taxon>Alphaproteobacteria</taxon>
        <taxon>Rhodospirillales</taxon>
        <taxon>Rhodovibrionaceae</taxon>
        <taxon>Tistlia</taxon>
    </lineage>
</organism>
<evidence type="ECO:0000259" key="2">
    <source>
        <dbReference type="PROSITE" id="PS50206"/>
    </source>
</evidence>
<dbReference type="InterPro" id="IPR022376">
    <property type="entry name" value="PQQ_CXXCW"/>
</dbReference>
<reference evidence="3 4" key="1">
    <citation type="submission" date="2017-04" db="EMBL/GenBank/DDBJ databases">
        <authorList>
            <person name="Afonso C.L."/>
            <person name="Miller P.J."/>
            <person name="Scott M.A."/>
            <person name="Spackman E."/>
            <person name="Goraichik I."/>
            <person name="Dimitrov K.M."/>
            <person name="Suarez D.L."/>
            <person name="Swayne D.E."/>
        </authorList>
    </citation>
    <scope>NUCLEOTIDE SEQUENCE [LARGE SCALE GENOMIC DNA]</scope>
    <source>
        <strain evidence="3 4">USBA 355</strain>
    </source>
</reference>
<dbReference type="InterPro" id="IPR001763">
    <property type="entry name" value="Rhodanese-like_dom"/>
</dbReference>
<dbReference type="Gene3D" id="3.40.250.10">
    <property type="entry name" value="Rhodanese-like domain"/>
    <property type="match status" value="1"/>
</dbReference>
<dbReference type="NCBIfam" id="TIGR03865">
    <property type="entry name" value="PQQ_CXXCW"/>
    <property type="match status" value="1"/>
</dbReference>
<feature type="domain" description="Rhodanese" evidence="2">
    <location>
        <begin position="116"/>
        <end position="180"/>
    </location>
</feature>
<sequence>MVRRATALWLCLCLAGAGAALPARADSGVAEPDGYRMEHYRAPTPDRLKGAVVVDTPQAAALVEAGKVLPVDVLPRPEKPAGLKEGTIWRQPPRDNILGSAWLPNTGYGALSEPVERYFRTALERLTDGDRERGLLFYCLADCWMSWNAAKRALALGYKRVFWYPEGTDGWIAAGLPLERSEPVPAE</sequence>
<keyword evidence="4" id="KW-1185">Reference proteome</keyword>
<dbReference type="RefSeq" id="WP_085126446.1">
    <property type="nucleotide sequence ID" value="NZ_FWZX01000041.1"/>
</dbReference>
<evidence type="ECO:0000256" key="1">
    <source>
        <dbReference type="SAM" id="SignalP"/>
    </source>
</evidence>
<name>A0A1Y6CPN7_9PROT</name>